<proteinExistence type="predicted"/>
<dbReference type="AlphaFoldDB" id="A0A2X1CC56"/>
<reference evidence="1 2" key="1">
    <citation type="submission" date="2018-06" db="EMBL/GenBank/DDBJ databases">
        <authorList>
            <consortium name="Pathogen Informatics"/>
            <person name="Doyle S."/>
        </authorList>
    </citation>
    <scope>NUCLEOTIDE SEQUENCE [LARGE SCALE GENOMIC DNA]</scope>
    <source>
        <strain evidence="1 2">NCTC11165</strain>
    </source>
</reference>
<dbReference type="Proteomes" id="UP000250358">
    <property type="component" value="Unassembled WGS sequence"/>
</dbReference>
<dbReference type="EMBL" id="UAQM01000011">
    <property type="protein sequence ID" value="SPU44226.1"/>
    <property type="molecule type" value="Genomic_DNA"/>
</dbReference>
<organism evidence="1 2">
    <name type="scientific">Brevundimonas diminuta</name>
    <name type="common">Pseudomonas diminuta</name>
    <dbReference type="NCBI Taxonomy" id="293"/>
    <lineage>
        <taxon>Bacteria</taxon>
        <taxon>Pseudomonadati</taxon>
        <taxon>Pseudomonadota</taxon>
        <taxon>Alphaproteobacteria</taxon>
        <taxon>Caulobacterales</taxon>
        <taxon>Caulobacteraceae</taxon>
        <taxon>Brevundimonas</taxon>
    </lineage>
</organism>
<dbReference type="RefSeq" id="WP_128115621.1">
    <property type="nucleotide sequence ID" value="NZ_UAQM01000011.1"/>
</dbReference>
<evidence type="ECO:0000313" key="1">
    <source>
        <dbReference type="EMBL" id="SPU44226.1"/>
    </source>
</evidence>
<gene>
    <name evidence="1" type="ORF">NCTC11165_01628</name>
</gene>
<sequence>MDPVLSNAQRQPAYVPCVLVRMELRSGVVRLTDGGFAVYGGELYLAAHPGIGSLDTIGQLTEGGSGTTTRSELTINAENDVAVAALADPLNQTGLVQWWEGSIDPATGLLIGQPLLKFQGQYDKARFSVDESSWSVVIECGTESELQLIPNTDWRANDAMHRKIWGELGHANVSRLTDADYWRTEAPAGAIGSSRPGMGIGGGGGGARDIFSPAINQV</sequence>
<evidence type="ECO:0000313" key="2">
    <source>
        <dbReference type="Proteomes" id="UP000250358"/>
    </source>
</evidence>
<protein>
    <recommendedName>
        <fullName evidence="3">DUF2163 domain-containing protein</fullName>
    </recommendedName>
</protein>
<accession>A0A2X1CC56</accession>
<evidence type="ECO:0008006" key="3">
    <source>
        <dbReference type="Google" id="ProtNLM"/>
    </source>
</evidence>
<name>A0A2X1CC56_BREDI</name>